<dbReference type="EMBL" id="CM042009">
    <property type="protein sequence ID" value="KAI3790898.1"/>
    <property type="molecule type" value="Genomic_DNA"/>
</dbReference>
<reference evidence="2" key="1">
    <citation type="journal article" date="2022" name="Mol. Ecol. Resour.">
        <title>The genomes of chicory, endive, great burdock and yacon provide insights into Asteraceae palaeo-polyploidization history and plant inulin production.</title>
        <authorList>
            <person name="Fan W."/>
            <person name="Wang S."/>
            <person name="Wang H."/>
            <person name="Wang A."/>
            <person name="Jiang F."/>
            <person name="Liu H."/>
            <person name="Zhao H."/>
            <person name="Xu D."/>
            <person name="Zhang Y."/>
        </authorList>
    </citation>
    <scope>NUCLEOTIDE SEQUENCE [LARGE SCALE GENOMIC DNA]</scope>
    <source>
        <strain evidence="2">cv. Punajuju</strain>
    </source>
</reference>
<sequence>MESSSSAFHFPDNIILWWWLAPPLLMSTWLLLRPPPSVTARYEIVPVARGIGFSCYCSSSLRLQPSTATSWSLILVSRLDVLLMQVSFY</sequence>
<keyword evidence="2" id="KW-1185">Reference proteome</keyword>
<comment type="caution">
    <text evidence="1">The sequence shown here is derived from an EMBL/GenBank/DDBJ whole genome shotgun (WGS) entry which is preliminary data.</text>
</comment>
<dbReference type="Proteomes" id="UP001055811">
    <property type="component" value="Linkage Group LG01"/>
</dbReference>
<protein>
    <submittedName>
        <fullName evidence="1">Uncharacterized protein</fullName>
    </submittedName>
</protein>
<evidence type="ECO:0000313" key="2">
    <source>
        <dbReference type="Proteomes" id="UP001055811"/>
    </source>
</evidence>
<reference evidence="1 2" key="2">
    <citation type="journal article" date="2022" name="Mol. Ecol. Resour.">
        <title>The genomes of chicory, endive, great burdock and yacon provide insights into Asteraceae paleo-polyploidization history and plant inulin production.</title>
        <authorList>
            <person name="Fan W."/>
            <person name="Wang S."/>
            <person name="Wang H."/>
            <person name="Wang A."/>
            <person name="Jiang F."/>
            <person name="Liu H."/>
            <person name="Zhao H."/>
            <person name="Xu D."/>
            <person name="Zhang Y."/>
        </authorList>
    </citation>
    <scope>NUCLEOTIDE SEQUENCE [LARGE SCALE GENOMIC DNA]</scope>
    <source>
        <strain evidence="2">cv. Punajuju</strain>
        <tissue evidence="1">Leaves</tissue>
    </source>
</reference>
<accession>A0ACB9H4X9</accession>
<organism evidence="1 2">
    <name type="scientific">Cichorium intybus</name>
    <name type="common">Chicory</name>
    <dbReference type="NCBI Taxonomy" id="13427"/>
    <lineage>
        <taxon>Eukaryota</taxon>
        <taxon>Viridiplantae</taxon>
        <taxon>Streptophyta</taxon>
        <taxon>Embryophyta</taxon>
        <taxon>Tracheophyta</taxon>
        <taxon>Spermatophyta</taxon>
        <taxon>Magnoliopsida</taxon>
        <taxon>eudicotyledons</taxon>
        <taxon>Gunneridae</taxon>
        <taxon>Pentapetalae</taxon>
        <taxon>asterids</taxon>
        <taxon>campanulids</taxon>
        <taxon>Asterales</taxon>
        <taxon>Asteraceae</taxon>
        <taxon>Cichorioideae</taxon>
        <taxon>Cichorieae</taxon>
        <taxon>Cichoriinae</taxon>
        <taxon>Cichorium</taxon>
    </lineage>
</organism>
<evidence type="ECO:0000313" key="1">
    <source>
        <dbReference type="EMBL" id="KAI3790898.1"/>
    </source>
</evidence>
<name>A0ACB9H4X9_CICIN</name>
<proteinExistence type="predicted"/>
<gene>
    <name evidence="1" type="ORF">L2E82_04313</name>
</gene>